<dbReference type="InterPro" id="IPR035093">
    <property type="entry name" value="RelE/ParE_toxin_dom_sf"/>
</dbReference>
<dbReference type="Proteomes" id="UP000321578">
    <property type="component" value="Unassembled WGS sequence"/>
</dbReference>
<sequence length="80" mass="9326">MAHIAKKSPQNALHVLKTLTALADSLANMPYKYPMEPIYGSEQIRFVSKWAFKIIYRVETERIFILRVFSTNQDPSSFFE</sequence>
<proteinExistence type="predicted"/>
<protein>
    <submittedName>
        <fullName evidence="2">Type II toxin-antitoxin system RelE/ParE family toxin</fullName>
    </submittedName>
</protein>
<name>A0A5C6ZCT2_9FLAO</name>
<dbReference type="Pfam" id="PF05016">
    <property type="entry name" value="ParE_toxin"/>
    <property type="match status" value="1"/>
</dbReference>
<dbReference type="EMBL" id="VORO01000034">
    <property type="protein sequence ID" value="TXD86935.1"/>
    <property type="molecule type" value="Genomic_DNA"/>
</dbReference>
<dbReference type="AlphaFoldDB" id="A0A5C6ZCT2"/>
<evidence type="ECO:0000313" key="3">
    <source>
        <dbReference type="Proteomes" id="UP000321578"/>
    </source>
</evidence>
<evidence type="ECO:0000313" key="2">
    <source>
        <dbReference type="EMBL" id="TXD86935.1"/>
    </source>
</evidence>
<reference evidence="2 3" key="1">
    <citation type="submission" date="2019-08" db="EMBL/GenBank/DDBJ databases">
        <title>Genomes of Subsaximicrobium wynnwilliamsii strains.</title>
        <authorList>
            <person name="Bowman J.P."/>
        </authorList>
    </citation>
    <scope>NUCLEOTIDE SEQUENCE [LARGE SCALE GENOMIC DNA]</scope>
    <source>
        <strain evidence="2 3">2-80-2</strain>
    </source>
</reference>
<keyword evidence="1" id="KW-1277">Toxin-antitoxin system</keyword>
<dbReference type="OrthoDB" id="962256at2"/>
<comment type="caution">
    <text evidence="2">The sequence shown here is derived from an EMBL/GenBank/DDBJ whole genome shotgun (WGS) entry which is preliminary data.</text>
</comment>
<organism evidence="2 3">
    <name type="scientific">Subsaximicrobium wynnwilliamsii</name>
    <dbReference type="NCBI Taxonomy" id="291179"/>
    <lineage>
        <taxon>Bacteria</taxon>
        <taxon>Pseudomonadati</taxon>
        <taxon>Bacteroidota</taxon>
        <taxon>Flavobacteriia</taxon>
        <taxon>Flavobacteriales</taxon>
        <taxon>Flavobacteriaceae</taxon>
        <taxon>Subsaximicrobium</taxon>
    </lineage>
</organism>
<gene>
    <name evidence="2" type="ORF">ESY86_18865</name>
</gene>
<dbReference type="Gene3D" id="3.30.2310.20">
    <property type="entry name" value="RelE-like"/>
    <property type="match status" value="1"/>
</dbReference>
<dbReference type="InterPro" id="IPR007712">
    <property type="entry name" value="RelE/ParE_toxin"/>
</dbReference>
<keyword evidence="3" id="KW-1185">Reference proteome</keyword>
<evidence type="ECO:0000256" key="1">
    <source>
        <dbReference type="ARBA" id="ARBA00022649"/>
    </source>
</evidence>
<accession>A0A5C6ZCT2</accession>